<dbReference type="InterPro" id="IPR036249">
    <property type="entry name" value="Thioredoxin-like_sf"/>
</dbReference>
<evidence type="ECO:0000259" key="1">
    <source>
        <dbReference type="Pfam" id="PF01323"/>
    </source>
</evidence>
<accession>A0A6B2LGR0</accession>
<dbReference type="SUPFAM" id="SSF52833">
    <property type="entry name" value="Thioredoxin-like"/>
    <property type="match status" value="1"/>
</dbReference>
<evidence type="ECO:0000313" key="2">
    <source>
        <dbReference type="EMBL" id="NDV36259.1"/>
    </source>
</evidence>
<feature type="domain" description="DSBA-like thioredoxin" evidence="1">
    <location>
        <begin position="46"/>
        <end position="200"/>
    </location>
</feature>
<dbReference type="EMBL" id="GIBP01007290">
    <property type="protein sequence ID" value="NDV36259.1"/>
    <property type="molecule type" value="Transcribed_RNA"/>
</dbReference>
<dbReference type="Gene3D" id="3.40.30.10">
    <property type="entry name" value="Glutaredoxin"/>
    <property type="match status" value="1"/>
</dbReference>
<name>A0A6B2LGR0_9EUKA</name>
<sequence>MEQAMQSFPNVQFSVDWCPFFLESSDLSMVESPQFTATGQHDQRISISDALIEKYGSEKTQLMLTALKKAGSSVNISWNESRVPCSTLLSHQLVQYAKRFGKQNETIDAIFSAYFEKAQNISRIDVLSNIARNVGLDCEEARKYLQSGEGEETVKREARDGKLRYKVTGVPTFMISRPDKKKYRIRFSGAQPVEVFEAAFKQLLQFQ</sequence>
<organism evidence="2">
    <name type="scientific">Arcella intermedia</name>
    <dbReference type="NCBI Taxonomy" id="1963864"/>
    <lineage>
        <taxon>Eukaryota</taxon>
        <taxon>Amoebozoa</taxon>
        <taxon>Tubulinea</taxon>
        <taxon>Elardia</taxon>
        <taxon>Arcellinida</taxon>
        <taxon>Sphaerothecina</taxon>
        <taxon>Arcellidae</taxon>
        <taxon>Arcella</taxon>
    </lineage>
</organism>
<dbReference type="PANTHER" id="PTHR13887:SF41">
    <property type="entry name" value="THIOREDOXIN SUPERFAMILY PROTEIN"/>
    <property type="match status" value="1"/>
</dbReference>
<dbReference type="Pfam" id="PF01323">
    <property type="entry name" value="DSBA"/>
    <property type="match status" value="1"/>
</dbReference>
<dbReference type="GO" id="GO:0016491">
    <property type="term" value="F:oxidoreductase activity"/>
    <property type="evidence" value="ECO:0007669"/>
    <property type="project" value="InterPro"/>
</dbReference>
<dbReference type="AlphaFoldDB" id="A0A6B2LGR0"/>
<protein>
    <recommendedName>
        <fullName evidence="1">DSBA-like thioredoxin domain-containing protein</fullName>
    </recommendedName>
</protein>
<reference evidence="2" key="1">
    <citation type="journal article" date="2020" name="J. Eukaryot. Microbiol.">
        <title>De novo Sequencing, Assembly and Annotation of the Transcriptome for the Free-Living Testate Amoeba Arcella intermedia.</title>
        <authorList>
            <person name="Ribeiro G.M."/>
            <person name="Porfirio-Sousa A.L."/>
            <person name="Maurer-Alcala X.X."/>
            <person name="Katz L.A."/>
            <person name="Lahr D.J.G."/>
        </authorList>
    </citation>
    <scope>NUCLEOTIDE SEQUENCE</scope>
</reference>
<dbReference type="PANTHER" id="PTHR13887">
    <property type="entry name" value="GLUTATHIONE S-TRANSFERASE KAPPA"/>
    <property type="match status" value="1"/>
</dbReference>
<dbReference type="InterPro" id="IPR001853">
    <property type="entry name" value="DSBA-like_thioredoxin_dom"/>
</dbReference>
<proteinExistence type="predicted"/>
<dbReference type="CDD" id="cd03024">
    <property type="entry name" value="DsbA_FrnE"/>
    <property type="match status" value="1"/>
</dbReference>